<dbReference type="InterPro" id="IPR011991">
    <property type="entry name" value="ArsR-like_HTH"/>
</dbReference>
<accession>A0A1J5TK19</accession>
<keyword evidence="2" id="KW-0238">DNA-binding</keyword>
<feature type="domain" description="HTH asnC-type" evidence="4">
    <location>
        <begin position="29"/>
        <end position="90"/>
    </location>
</feature>
<evidence type="ECO:0000256" key="2">
    <source>
        <dbReference type="ARBA" id="ARBA00023125"/>
    </source>
</evidence>
<dbReference type="SMART" id="SM00344">
    <property type="entry name" value="HTH_ASNC"/>
    <property type="match status" value="1"/>
</dbReference>
<sequence length="167" mass="19511">MNKKQKRNENVVKYTNIFIIDFKLYNVKIDQKDQIILTLLEQNSRASIQLLSKATGMPASTVHHRVKKLEKEGVIKKYTIELDEDKVGRGFTVYMMVTGRSDNYLGEDFFRKSEVAEVSAITGNFDLLIKLQFSDMEHFDKFLMKFRERYGSNIDRTVSMVRIAKLK</sequence>
<dbReference type="AlphaFoldDB" id="A0A1J5TK19"/>
<dbReference type="EMBL" id="MIYU01000021">
    <property type="protein sequence ID" value="OIR14060.1"/>
    <property type="molecule type" value="Genomic_DNA"/>
</dbReference>
<evidence type="ECO:0000256" key="1">
    <source>
        <dbReference type="ARBA" id="ARBA00023015"/>
    </source>
</evidence>
<reference evidence="5 6" key="1">
    <citation type="submission" date="2016-08" db="EMBL/GenBank/DDBJ databases">
        <title>New Insights into Marine Group III Euryarchaeota, from dark to light.</title>
        <authorList>
            <person name="Haro-Moreno J.M."/>
            <person name="Rodriguez-Valera F."/>
            <person name="Lopez-Garcia P."/>
            <person name="Moreira D."/>
            <person name="Martin-Cuadrado A.B."/>
        </authorList>
    </citation>
    <scope>NUCLEOTIDE SEQUENCE [LARGE SCALE GENOMIC DNA]</scope>
    <source>
        <strain evidence="5">CG-Bathy1</strain>
    </source>
</reference>
<dbReference type="PANTHER" id="PTHR30154">
    <property type="entry name" value="LEUCINE-RESPONSIVE REGULATORY PROTEIN"/>
    <property type="match status" value="1"/>
</dbReference>
<dbReference type="InterPro" id="IPR019887">
    <property type="entry name" value="Tscrpt_reg_AsnC/Lrp_C"/>
</dbReference>
<dbReference type="SUPFAM" id="SSF46785">
    <property type="entry name" value="Winged helix' DNA-binding domain"/>
    <property type="match status" value="1"/>
</dbReference>
<name>A0A1J5TK19_9ARCH</name>
<protein>
    <recommendedName>
        <fullName evidence="4">HTH asnC-type domain-containing protein</fullName>
    </recommendedName>
</protein>
<dbReference type="SUPFAM" id="SSF54909">
    <property type="entry name" value="Dimeric alpha+beta barrel"/>
    <property type="match status" value="1"/>
</dbReference>
<dbReference type="Gene3D" id="3.30.70.920">
    <property type="match status" value="1"/>
</dbReference>
<dbReference type="InterPro" id="IPR011008">
    <property type="entry name" value="Dimeric_a/b-barrel"/>
</dbReference>
<dbReference type="InterPro" id="IPR036388">
    <property type="entry name" value="WH-like_DNA-bd_sf"/>
</dbReference>
<evidence type="ECO:0000313" key="5">
    <source>
        <dbReference type="EMBL" id="OIR14060.1"/>
    </source>
</evidence>
<dbReference type="InterPro" id="IPR036390">
    <property type="entry name" value="WH_DNA-bd_sf"/>
</dbReference>
<dbReference type="CDD" id="cd00090">
    <property type="entry name" value="HTH_ARSR"/>
    <property type="match status" value="1"/>
</dbReference>
<dbReference type="PROSITE" id="PS50956">
    <property type="entry name" value="HTH_ASNC_2"/>
    <property type="match status" value="1"/>
</dbReference>
<dbReference type="InterPro" id="IPR019888">
    <property type="entry name" value="Tscrpt_reg_AsnC-like"/>
</dbReference>
<dbReference type="Proteomes" id="UP000183815">
    <property type="component" value="Unassembled WGS sequence"/>
</dbReference>
<dbReference type="Pfam" id="PF13412">
    <property type="entry name" value="HTH_24"/>
    <property type="match status" value="1"/>
</dbReference>
<dbReference type="GO" id="GO:0005829">
    <property type="term" value="C:cytosol"/>
    <property type="evidence" value="ECO:0007669"/>
    <property type="project" value="TreeGrafter"/>
</dbReference>
<evidence type="ECO:0000259" key="4">
    <source>
        <dbReference type="PROSITE" id="PS50956"/>
    </source>
</evidence>
<dbReference type="Gene3D" id="1.10.10.10">
    <property type="entry name" value="Winged helix-like DNA-binding domain superfamily/Winged helix DNA-binding domain"/>
    <property type="match status" value="1"/>
</dbReference>
<evidence type="ECO:0000256" key="3">
    <source>
        <dbReference type="ARBA" id="ARBA00023163"/>
    </source>
</evidence>
<dbReference type="PANTHER" id="PTHR30154:SF34">
    <property type="entry name" value="TRANSCRIPTIONAL REGULATOR AZLB"/>
    <property type="match status" value="1"/>
</dbReference>
<dbReference type="PRINTS" id="PR00033">
    <property type="entry name" value="HTHASNC"/>
</dbReference>
<keyword evidence="1" id="KW-0805">Transcription regulation</keyword>
<gene>
    <name evidence="5" type="ORF">BEU04_03560</name>
</gene>
<keyword evidence="3" id="KW-0804">Transcription</keyword>
<dbReference type="Pfam" id="PF01037">
    <property type="entry name" value="AsnC_trans_reg"/>
    <property type="match status" value="1"/>
</dbReference>
<proteinExistence type="predicted"/>
<organism evidence="5 6">
    <name type="scientific">Marine Group III euryarchaeote CG-Bathy1</name>
    <dbReference type="NCBI Taxonomy" id="1889001"/>
    <lineage>
        <taxon>Archaea</taxon>
        <taxon>Methanobacteriati</taxon>
        <taxon>Thermoplasmatota</taxon>
        <taxon>Thermoplasmata</taxon>
        <taxon>Candidatus Thermoprofundales</taxon>
    </lineage>
</organism>
<evidence type="ECO:0000313" key="6">
    <source>
        <dbReference type="Proteomes" id="UP000183815"/>
    </source>
</evidence>
<comment type="caution">
    <text evidence="5">The sequence shown here is derived from an EMBL/GenBank/DDBJ whole genome shotgun (WGS) entry which is preliminary data.</text>
</comment>
<dbReference type="GO" id="GO:0043200">
    <property type="term" value="P:response to amino acid"/>
    <property type="evidence" value="ECO:0007669"/>
    <property type="project" value="TreeGrafter"/>
</dbReference>
<dbReference type="GO" id="GO:0043565">
    <property type="term" value="F:sequence-specific DNA binding"/>
    <property type="evidence" value="ECO:0007669"/>
    <property type="project" value="InterPro"/>
</dbReference>
<dbReference type="InterPro" id="IPR000485">
    <property type="entry name" value="AsnC-type_HTH_dom"/>
</dbReference>